<feature type="non-terminal residue" evidence="2">
    <location>
        <position position="184"/>
    </location>
</feature>
<dbReference type="SUPFAM" id="SSF48150">
    <property type="entry name" value="DNA-glycosylase"/>
    <property type="match status" value="1"/>
</dbReference>
<dbReference type="GeneID" id="10502020"/>
<feature type="binding site" evidence="1">
    <location>
        <position position="184"/>
    </location>
    <ligand>
        <name>Zn(2+)</name>
        <dbReference type="ChEBI" id="CHEBI:29105"/>
    </ligand>
</feature>
<reference evidence="3" key="1">
    <citation type="journal article" date="2011" name="Genome Biol.">
        <title>Comparative genomics of the social amoebae Dictyostelium discoideum and Dictyostelium purpureum.</title>
        <authorList>
            <consortium name="US DOE Joint Genome Institute (JGI-PGF)"/>
            <person name="Sucgang R."/>
            <person name="Kuo A."/>
            <person name="Tian X."/>
            <person name="Salerno W."/>
            <person name="Parikh A."/>
            <person name="Feasley C.L."/>
            <person name="Dalin E."/>
            <person name="Tu H."/>
            <person name="Huang E."/>
            <person name="Barry K."/>
            <person name="Lindquist E."/>
            <person name="Shapiro H."/>
            <person name="Bruce D."/>
            <person name="Schmutz J."/>
            <person name="Salamov A."/>
            <person name="Fey P."/>
            <person name="Gaudet P."/>
            <person name="Anjard C."/>
            <person name="Babu M.M."/>
            <person name="Basu S."/>
            <person name="Bushmanova Y."/>
            <person name="van der Wel H."/>
            <person name="Katoh-Kurasawa M."/>
            <person name="Dinh C."/>
            <person name="Coutinho P.M."/>
            <person name="Saito T."/>
            <person name="Elias M."/>
            <person name="Schaap P."/>
            <person name="Kay R.R."/>
            <person name="Henrissat B."/>
            <person name="Eichinger L."/>
            <person name="Rivero F."/>
            <person name="Putnam N.H."/>
            <person name="West C.M."/>
            <person name="Loomis W.F."/>
            <person name="Chisholm R.L."/>
            <person name="Shaulsky G."/>
            <person name="Strassmann J.E."/>
            <person name="Queller D.C."/>
            <person name="Kuspa A."/>
            <person name="Grigoriev I.V."/>
        </authorList>
    </citation>
    <scope>NUCLEOTIDE SEQUENCE [LARGE SCALE GENOMIC DNA]</scope>
    <source>
        <strain evidence="3">QSDP1</strain>
    </source>
</reference>
<dbReference type="AlphaFoldDB" id="F0ZMG2"/>
<dbReference type="GO" id="GO:0008725">
    <property type="term" value="F:DNA-3-methyladenine glycosylase activity"/>
    <property type="evidence" value="ECO:0007669"/>
    <property type="project" value="InterPro"/>
</dbReference>
<dbReference type="InterPro" id="IPR011257">
    <property type="entry name" value="DNA_glycosylase"/>
</dbReference>
<feature type="binding site" evidence="1">
    <location>
        <position position="21"/>
    </location>
    <ligand>
        <name>Zn(2+)</name>
        <dbReference type="ChEBI" id="CHEBI:29105"/>
    </ligand>
</feature>
<proteinExistence type="predicted"/>
<organism evidence="2 3">
    <name type="scientific">Dictyostelium purpureum</name>
    <name type="common">Slime mold</name>
    <dbReference type="NCBI Taxonomy" id="5786"/>
    <lineage>
        <taxon>Eukaryota</taxon>
        <taxon>Amoebozoa</taxon>
        <taxon>Evosea</taxon>
        <taxon>Eumycetozoa</taxon>
        <taxon>Dictyostelia</taxon>
        <taxon>Dictyosteliales</taxon>
        <taxon>Dictyosteliaceae</taxon>
        <taxon>Dictyostelium</taxon>
    </lineage>
</organism>
<dbReference type="InterPro" id="IPR005019">
    <property type="entry name" value="Adenine_glyco"/>
</dbReference>
<dbReference type="RefSeq" id="XP_003288602.1">
    <property type="nucleotide sequence ID" value="XM_003288554.1"/>
</dbReference>
<dbReference type="STRING" id="5786.F0ZMG2"/>
<dbReference type="GO" id="GO:0046872">
    <property type="term" value="F:metal ion binding"/>
    <property type="evidence" value="ECO:0007669"/>
    <property type="project" value="UniProtKB-KW"/>
</dbReference>
<feature type="binding site" evidence="1">
    <location>
        <position position="180"/>
    </location>
    <ligand>
        <name>Zn(2+)</name>
        <dbReference type="ChEBI" id="CHEBI:29105"/>
    </ligand>
</feature>
<dbReference type="VEuPathDB" id="AmoebaDB:DICPUDRAFT_8637"/>
<keyword evidence="1" id="KW-0862">Zinc</keyword>
<name>F0ZMG2_DICPU</name>
<dbReference type="InterPro" id="IPR052891">
    <property type="entry name" value="DNA-3mA_glycosylase"/>
</dbReference>
<dbReference type="KEGG" id="dpp:DICPUDRAFT_8637"/>
<keyword evidence="3" id="KW-1185">Reference proteome</keyword>
<dbReference type="PANTHER" id="PTHR30037">
    <property type="entry name" value="DNA-3-METHYLADENINE GLYCOSYLASE 1"/>
    <property type="match status" value="1"/>
</dbReference>
<evidence type="ECO:0008006" key="4">
    <source>
        <dbReference type="Google" id="ProtNLM"/>
    </source>
</evidence>
<dbReference type="OMA" id="HMQATGM"/>
<dbReference type="GO" id="GO:0006284">
    <property type="term" value="P:base-excision repair"/>
    <property type="evidence" value="ECO:0007669"/>
    <property type="project" value="InterPro"/>
</dbReference>
<dbReference type="Proteomes" id="UP000001064">
    <property type="component" value="Unassembled WGS sequence"/>
</dbReference>
<evidence type="ECO:0000313" key="2">
    <source>
        <dbReference type="EMBL" id="EGC34848.1"/>
    </source>
</evidence>
<protein>
    <recommendedName>
        <fullName evidence="4">DNA-3-methyladenine glycosylase I</fullName>
    </recommendedName>
</protein>
<feature type="non-terminal residue" evidence="2">
    <location>
        <position position="1"/>
    </location>
</feature>
<dbReference type="Pfam" id="PF03352">
    <property type="entry name" value="Adenine_glyco"/>
    <property type="match status" value="1"/>
</dbReference>
<evidence type="ECO:0000313" key="3">
    <source>
        <dbReference type="Proteomes" id="UP000001064"/>
    </source>
</evidence>
<dbReference type="OrthoDB" id="3941538at2759"/>
<gene>
    <name evidence="2" type="ORF">DICPUDRAFT_8637</name>
</gene>
<evidence type="ECO:0000256" key="1">
    <source>
        <dbReference type="PIRSR" id="PIRSR605019-1"/>
    </source>
</evidence>
<dbReference type="InParanoid" id="F0ZMG2"/>
<feature type="binding site" evidence="1">
    <location>
        <position position="7"/>
    </location>
    <ligand>
        <name>Zn(2+)</name>
        <dbReference type="ChEBI" id="CHEBI:29105"/>
    </ligand>
</feature>
<keyword evidence="1" id="KW-0479">Metal-binding</keyword>
<accession>F0ZMG2</accession>
<sequence length="184" mass="21393">SDNKKRCPWVPPTSKIYINYHDFEWGIPEKDPLKLFEKICLESQQAGLSWITVLGKRDEYRKCFYNFDPYKIREKIGEKELEQLLTNEKLIRNKLKLNAIISNANAYIKMVEDGEDFSKFIWSFVNHKTKMGEYASKGAPLTRDESSDAMAKELKKKGFKFVGTTTLYAFMQSMGLVNDHHSSC</sequence>
<dbReference type="eggNOG" id="ENOG502S159">
    <property type="taxonomic scope" value="Eukaryota"/>
</dbReference>
<dbReference type="PANTHER" id="PTHR30037:SF4">
    <property type="entry name" value="DNA-3-METHYLADENINE GLYCOSYLASE I"/>
    <property type="match status" value="1"/>
</dbReference>
<dbReference type="EMBL" id="GL871080">
    <property type="protein sequence ID" value="EGC34848.1"/>
    <property type="molecule type" value="Genomic_DNA"/>
</dbReference>
<dbReference type="Gene3D" id="1.10.340.30">
    <property type="entry name" value="Hypothetical protein, domain 2"/>
    <property type="match status" value="1"/>
</dbReference>